<dbReference type="Gene3D" id="1.10.1040.10">
    <property type="entry name" value="N-(1-d-carboxylethyl)-l-norvaline Dehydrogenase, domain 2"/>
    <property type="match status" value="1"/>
</dbReference>
<dbReference type="Gene3D" id="3.40.50.720">
    <property type="entry name" value="NAD(P)-binding Rossmann-like Domain"/>
    <property type="match status" value="1"/>
</dbReference>
<comment type="catalytic activity">
    <reaction evidence="7">
        <text>(R)-pantoate + NADP(+) = 2-dehydropantoate + NADPH + H(+)</text>
        <dbReference type="Rhea" id="RHEA:16233"/>
        <dbReference type="ChEBI" id="CHEBI:11561"/>
        <dbReference type="ChEBI" id="CHEBI:15378"/>
        <dbReference type="ChEBI" id="CHEBI:15980"/>
        <dbReference type="ChEBI" id="CHEBI:57783"/>
        <dbReference type="ChEBI" id="CHEBI:58349"/>
        <dbReference type="EC" id="1.1.1.169"/>
    </reaction>
</comment>
<organism evidence="10 11">
    <name type="scientific">Pseudomonas syringae</name>
    <dbReference type="NCBI Taxonomy" id="317"/>
    <lineage>
        <taxon>Bacteria</taxon>
        <taxon>Pseudomonadati</taxon>
        <taxon>Pseudomonadota</taxon>
        <taxon>Gammaproteobacteria</taxon>
        <taxon>Pseudomonadales</taxon>
        <taxon>Pseudomonadaceae</taxon>
        <taxon>Pseudomonas</taxon>
    </lineage>
</organism>
<evidence type="ECO:0000256" key="4">
    <source>
        <dbReference type="ARBA" id="ARBA00022655"/>
    </source>
</evidence>
<dbReference type="Proteomes" id="UP000028643">
    <property type="component" value="Unassembled WGS sequence"/>
</dbReference>
<accession>A0A085UMY4</accession>
<gene>
    <name evidence="10" type="ORF">IV02_29375</name>
</gene>
<dbReference type="RefSeq" id="WP_047579552.1">
    <property type="nucleotide sequence ID" value="NZ_JPQT01000163.1"/>
</dbReference>
<comment type="caution">
    <text evidence="10">The sequence shown here is derived from an EMBL/GenBank/DDBJ whole genome shotgun (WGS) entry which is preliminary data.</text>
</comment>
<evidence type="ECO:0000313" key="11">
    <source>
        <dbReference type="Proteomes" id="UP000028643"/>
    </source>
</evidence>
<dbReference type="InterPro" id="IPR036291">
    <property type="entry name" value="NAD(P)-bd_dom_sf"/>
</dbReference>
<proteinExistence type="predicted"/>
<dbReference type="PATRIC" id="fig|317.174.peg.5996"/>
<dbReference type="GO" id="GO:0005737">
    <property type="term" value="C:cytoplasm"/>
    <property type="evidence" value="ECO:0007669"/>
    <property type="project" value="TreeGrafter"/>
</dbReference>
<dbReference type="InterPro" id="IPR051402">
    <property type="entry name" value="KPR-Related"/>
</dbReference>
<dbReference type="GO" id="GO:0008677">
    <property type="term" value="F:2-dehydropantoate 2-reductase activity"/>
    <property type="evidence" value="ECO:0007669"/>
    <property type="project" value="UniProtKB-EC"/>
</dbReference>
<evidence type="ECO:0000256" key="2">
    <source>
        <dbReference type="ARBA" id="ARBA00013014"/>
    </source>
</evidence>
<keyword evidence="5" id="KW-0560">Oxidoreductase</keyword>
<dbReference type="SUPFAM" id="SSF48179">
    <property type="entry name" value="6-phosphogluconate dehydrogenase C-terminal domain-like"/>
    <property type="match status" value="1"/>
</dbReference>
<dbReference type="Pfam" id="PF02558">
    <property type="entry name" value="ApbA"/>
    <property type="match status" value="1"/>
</dbReference>
<dbReference type="EMBL" id="JPQT01000163">
    <property type="protein sequence ID" value="KFE44547.1"/>
    <property type="molecule type" value="Genomic_DNA"/>
</dbReference>
<dbReference type="PANTHER" id="PTHR21708:SF45">
    <property type="entry name" value="2-DEHYDROPANTOATE 2-REDUCTASE"/>
    <property type="match status" value="1"/>
</dbReference>
<feature type="domain" description="Ketopantoate reductase C-terminal" evidence="9">
    <location>
        <begin position="202"/>
        <end position="320"/>
    </location>
</feature>
<dbReference type="Pfam" id="PF08546">
    <property type="entry name" value="ApbA_C"/>
    <property type="match status" value="1"/>
</dbReference>
<dbReference type="InterPro" id="IPR013752">
    <property type="entry name" value="KPA_reductase"/>
</dbReference>
<name>A0A085UMY4_PSESX</name>
<evidence type="ECO:0000259" key="8">
    <source>
        <dbReference type="Pfam" id="PF02558"/>
    </source>
</evidence>
<comment type="pathway">
    <text evidence="1">Cofactor biosynthesis; (R)-pantothenate biosynthesis; (R)-pantoate from 3-methyl-2-oxobutanoate: step 2/2.</text>
</comment>
<evidence type="ECO:0000259" key="9">
    <source>
        <dbReference type="Pfam" id="PF08546"/>
    </source>
</evidence>
<dbReference type="AlphaFoldDB" id="A0A085UMY4"/>
<feature type="domain" description="Ketopantoate reductase N-terminal" evidence="8">
    <location>
        <begin position="8"/>
        <end position="109"/>
    </location>
</feature>
<dbReference type="GO" id="GO:0015940">
    <property type="term" value="P:pantothenate biosynthetic process"/>
    <property type="evidence" value="ECO:0007669"/>
    <property type="project" value="UniProtKB-UniPathway"/>
</dbReference>
<dbReference type="InterPro" id="IPR013328">
    <property type="entry name" value="6PGD_dom2"/>
</dbReference>
<dbReference type="EC" id="1.1.1.169" evidence="2"/>
<dbReference type="SUPFAM" id="SSF51735">
    <property type="entry name" value="NAD(P)-binding Rossmann-fold domains"/>
    <property type="match status" value="1"/>
</dbReference>
<dbReference type="UniPathway" id="UPA00028">
    <property type="reaction ID" value="UER00004"/>
</dbReference>
<evidence type="ECO:0000313" key="10">
    <source>
        <dbReference type="EMBL" id="KFE44547.1"/>
    </source>
</evidence>
<evidence type="ECO:0000256" key="7">
    <source>
        <dbReference type="ARBA" id="ARBA00048793"/>
    </source>
</evidence>
<dbReference type="InterPro" id="IPR008927">
    <property type="entry name" value="6-PGluconate_DH-like_C_sf"/>
</dbReference>
<sequence length="327" mass="35134">MNSSSLRICVAGGGAIGCTLAARMALSGQAINVFARGETLGILQRDGIHLSDVHGEHHVRVNASDNAIVLGEQDLVFLCAKAHSLSKMLPQIRPLIGPQTVVIPVVNGVPWWYFHGEGGRFDGERIEAVDPGGLLTDALDLNQIIGCVVFVTAQCPSPGVVKSDDPYRIIFGELDNKLTPRLERVRALIEASGIEAQGTDRLRDQLWTKIIANLTSNPVSVITGATLGQIYGLPQMRDLAMGMFQEAMQLATTYDASVSMDREAFIRFGASMGAVRTSMLQDFEKGLQLELAAIGDAVLELAERASVPMPITRSILTLAHFCAGKVV</sequence>
<evidence type="ECO:0000256" key="5">
    <source>
        <dbReference type="ARBA" id="ARBA00023002"/>
    </source>
</evidence>
<dbReference type="NCBIfam" id="NF005089">
    <property type="entry name" value="PRK06522.1-4"/>
    <property type="match status" value="1"/>
</dbReference>
<dbReference type="FunFam" id="1.10.1040.10:FF:000017">
    <property type="entry name" value="2-dehydropantoate 2-reductase"/>
    <property type="match status" value="1"/>
</dbReference>
<reference evidence="10 11" key="1">
    <citation type="submission" date="2014-07" db="EMBL/GenBank/DDBJ databases">
        <title>Draft Genome Sequences of Environmental Pseudomonas syringae strains.</title>
        <authorList>
            <person name="Baltrus D.A."/>
            <person name="Berge O."/>
            <person name="Morris C."/>
        </authorList>
    </citation>
    <scope>NUCLEOTIDE SEQUENCE [LARGE SCALE GENOMIC DNA]</scope>
    <source>
        <strain evidence="10 11">CEB003</strain>
    </source>
</reference>
<dbReference type="InterPro" id="IPR013332">
    <property type="entry name" value="KPR_N"/>
</dbReference>
<protein>
    <recommendedName>
        <fullName evidence="3">2-dehydropantoate 2-reductase</fullName>
        <ecNumber evidence="2">1.1.1.169</ecNumber>
    </recommendedName>
    <alternativeName>
        <fullName evidence="6">Ketopantoate reductase</fullName>
    </alternativeName>
</protein>
<evidence type="ECO:0000256" key="3">
    <source>
        <dbReference type="ARBA" id="ARBA00019465"/>
    </source>
</evidence>
<dbReference type="PANTHER" id="PTHR21708">
    <property type="entry name" value="PROBABLE 2-DEHYDROPANTOATE 2-REDUCTASE"/>
    <property type="match status" value="1"/>
</dbReference>
<keyword evidence="4" id="KW-0566">Pantothenate biosynthesis</keyword>
<evidence type="ECO:0000256" key="1">
    <source>
        <dbReference type="ARBA" id="ARBA00004994"/>
    </source>
</evidence>
<evidence type="ECO:0000256" key="6">
    <source>
        <dbReference type="ARBA" id="ARBA00032024"/>
    </source>
</evidence>
<dbReference type="PROSITE" id="PS51257">
    <property type="entry name" value="PROKAR_LIPOPROTEIN"/>
    <property type="match status" value="1"/>
</dbReference>